<dbReference type="EMBL" id="BAABAS010000012">
    <property type="protein sequence ID" value="GAA4234995.1"/>
    <property type="molecule type" value="Genomic_DNA"/>
</dbReference>
<proteinExistence type="predicted"/>
<protein>
    <recommendedName>
        <fullName evidence="3">DUF4145 domain-containing protein</fullName>
    </recommendedName>
</protein>
<gene>
    <name evidence="1" type="ORF">GCM10022254_41190</name>
</gene>
<evidence type="ECO:0000313" key="1">
    <source>
        <dbReference type="EMBL" id="GAA4234995.1"/>
    </source>
</evidence>
<keyword evidence="2" id="KW-1185">Reference proteome</keyword>
<dbReference type="Proteomes" id="UP001501710">
    <property type="component" value="Unassembled WGS sequence"/>
</dbReference>
<evidence type="ECO:0000313" key="2">
    <source>
        <dbReference type="Proteomes" id="UP001501710"/>
    </source>
</evidence>
<reference evidence="2" key="1">
    <citation type="journal article" date="2019" name="Int. J. Syst. Evol. Microbiol.">
        <title>The Global Catalogue of Microorganisms (GCM) 10K type strain sequencing project: providing services to taxonomists for standard genome sequencing and annotation.</title>
        <authorList>
            <consortium name="The Broad Institute Genomics Platform"/>
            <consortium name="The Broad Institute Genome Sequencing Center for Infectious Disease"/>
            <person name="Wu L."/>
            <person name="Ma J."/>
        </authorList>
    </citation>
    <scope>NUCLEOTIDE SEQUENCE [LARGE SCALE GENOMIC DNA]</scope>
    <source>
        <strain evidence="2">JCM 17440</strain>
    </source>
</reference>
<name>A0ABP8C834_9ACTN</name>
<sequence>MALAQEVKDITAWAGQRNDAAHGQFDSLSKARAQIMIDGINLFIQQKTNIT</sequence>
<dbReference type="RefSeq" id="WP_344899012.1">
    <property type="nucleotide sequence ID" value="NZ_BAABAS010000012.1"/>
</dbReference>
<comment type="caution">
    <text evidence="1">The sequence shown here is derived from an EMBL/GenBank/DDBJ whole genome shotgun (WGS) entry which is preliminary data.</text>
</comment>
<accession>A0ABP8C834</accession>
<organism evidence="1 2">
    <name type="scientific">Actinomadura meridiana</name>
    <dbReference type="NCBI Taxonomy" id="559626"/>
    <lineage>
        <taxon>Bacteria</taxon>
        <taxon>Bacillati</taxon>
        <taxon>Actinomycetota</taxon>
        <taxon>Actinomycetes</taxon>
        <taxon>Streptosporangiales</taxon>
        <taxon>Thermomonosporaceae</taxon>
        <taxon>Actinomadura</taxon>
    </lineage>
</organism>
<evidence type="ECO:0008006" key="3">
    <source>
        <dbReference type="Google" id="ProtNLM"/>
    </source>
</evidence>